<dbReference type="HOGENOM" id="CLU_2310224_0_0_1"/>
<dbReference type="EMBL" id="CM001220">
    <property type="protein sequence ID" value="KEH28626.1"/>
    <property type="molecule type" value="Genomic_DNA"/>
</dbReference>
<evidence type="ECO:0000313" key="3">
    <source>
        <dbReference type="Proteomes" id="UP000002051"/>
    </source>
</evidence>
<gene>
    <name evidence="1" type="ordered locus">MTR_4g008370</name>
</gene>
<reference evidence="1 3" key="2">
    <citation type="journal article" date="2014" name="BMC Genomics">
        <title>An improved genome release (version Mt4.0) for the model legume Medicago truncatula.</title>
        <authorList>
            <person name="Tang H."/>
            <person name="Krishnakumar V."/>
            <person name="Bidwell S."/>
            <person name="Rosen B."/>
            <person name="Chan A."/>
            <person name="Zhou S."/>
            <person name="Gentzbittel L."/>
            <person name="Childs K.L."/>
            <person name="Yandell M."/>
            <person name="Gundlach H."/>
            <person name="Mayer K.F."/>
            <person name="Schwartz D.C."/>
            <person name="Town C.D."/>
        </authorList>
    </citation>
    <scope>GENOME REANNOTATION</scope>
    <source>
        <strain evidence="1">A17</strain>
        <strain evidence="2 3">cv. Jemalong A17</strain>
    </source>
</reference>
<name>A0A072UGR1_MEDTR</name>
<reference evidence="1 3" key="1">
    <citation type="journal article" date="2011" name="Nature">
        <title>The Medicago genome provides insight into the evolution of rhizobial symbioses.</title>
        <authorList>
            <person name="Young N.D."/>
            <person name="Debelle F."/>
            <person name="Oldroyd G.E."/>
            <person name="Geurts R."/>
            <person name="Cannon S.B."/>
            <person name="Udvardi M.K."/>
            <person name="Benedito V.A."/>
            <person name="Mayer K.F."/>
            <person name="Gouzy J."/>
            <person name="Schoof H."/>
            <person name="Van de Peer Y."/>
            <person name="Proost S."/>
            <person name="Cook D.R."/>
            <person name="Meyers B.C."/>
            <person name="Spannagl M."/>
            <person name="Cheung F."/>
            <person name="De Mita S."/>
            <person name="Krishnakumar V."/>
            <person name="Gundlach H."/>
            <person name="Zhou S."/>
            <person name="Mudge J."/>
            <person name="Bharti A.K."/>
            <person name="Murray J.D."/>
            <person name="Naoumkina M.A."/>
            <person name="Rosen B."/>
            <person name="Silverstein K.A."/>
            <person name="Tang H."/>
            <person name="Rombauts S."/>
            <person name="Zhao P.X."/>
            <person name="Zhou P."/>
            <person name="Barbe V."/>
            <person name="Bardou P."/>
            <person name="Bechner M."/>
            <person name="Bellec A."/>
            <person name="Berger A."/>
            <person name="Berges H."/>
            <person name="Bidwell S."/>
            <person name="Bisseling T."/>
            <person name="Choisne N."/>
            <person name="Couloux A."/>
            <person name="Denny R."/>
            <person name="Deshpande S."/>
            <person name="Dai X."/>
            <person name="Doyle J.J."/>
            <person name="Dudez A.M."/>
            <person name="Farmer A.D."/>
            <person name="Fouteau S."/>
            <person name="Franken C."/>
            <person name="Gibelin C."/>
            <person name="Gish J."/>
            <person name="Goldstein S."/>
            <person name="Gonzalez A.J."/>
            <person name="Green P.J."/>
            <person name="Hallab A."/>
            <person name="Hartog M."/>
            <person name="Hua A."/>
            <person name="Humphray S.J."/>
            <person name="Jeong D.H."/>
            <person name="Jing Y."/>
            <person name="Jocker A."/>
            <person name="Kenton S.M."/>
            <person name="Kim D.J."/>
            <person name="Klee K."/>
            <person name="Lai H."/>
            <person name="Lang C."/>
            <person name="Lin S."/>
            <person name="Macmil S.L."/>
            <person name="Magdelenat G."/>
            <person name="Matthews L."/>
            <person name="McCorrison J."/>
            <person name="Monaghan E.L."/>
            <person name="Mun J.H."/>
            <person name="Najar F.Z."/>
            <person name="Nicholson C."/>
            <person name="Noirot C."/>
            <person name="O'Bleness M."/>
            <person name="Paule C.R."/>
            <person name="Poulain J."/>
            <person name="Prion F."/>
            <person name="Qin B."/>
            <person name="Qu C."/>
            <person name="Retzel E.F."/>
            <person name="Riddle C."/>
            <person name="Sallet E."/>
            <person name="Samain S."/>
            <person name="Samson N."/>
            <person name="Sanders I."/>
            <person name="Saurat O."/>
            <person name="Scarpelli C."/>
            <person name="Schiex T."/>
            <person name="Segurens B."/>
            <person name="Severin A.J."/>
            <person name="Sherrier D.J."/>
            <person name="Shi R."/>
            <person name="Sims S."/>
            <person name="Singer S.R."/>
            <person name="Sinharoy S."/>
            <person name="Sterck L."/>
            <person name="Viollet A."/>
            <person name="Wang B.B."/>
            <person name="Wang K."/>
            <person name="Wang M."/>
            <person name="Wang X."/>
            <person name="Warfsmann J."/>
            <person name="Weissenbach J."/>
            <person name="White D.D."/>
            <person name="White J.D."/>
            <person name="Wiley G.B."/>
            <person name="Wincker P."/>
            <person name="Xing Y."/>
            <person name="Yang L."/>
            <person name="Yao Z."/>
            <person name="Ying F."/>
            <person name="Zhai J."/>
            <person name="Zhou L."/>
            <person name="Zuber A."/>
            <person name="Denarie J."/>
            <person name="Dixon R.A."/>
            <person name="May G.D."/>
            <person name="Schwartz D.C."/>
            <person name="Rogers J."/>
            <person name="Quetier F."/>
            <person name="Town C.D."/>
            <person name="Roe B.A."/>
        </authorList>
    </citation>
    <scope>NUCLEOTIDE SEQUENCE [LARGE SCALE GENOMIC DNA]</scope>
    <source>
        <strain evidence="1">A17</strain>
        <strain evidence="2 3">cv. Jemalong A17</strain>
    </source>
</reference>
<keyword evidence="3" id="KW-1185">Reference proteome</keyword>
<protein>
    <submittedName>
        <fullName evidence="1 2">Uncharacterized protein</fullName>
    </submittedName>
</protein>
<sequence length="100" mass="11081">MKKQKSLEVHVSSVILETNGGGKGGNPTKYVVTKVVSKAEGGEVRESLEESTEAKAELRASCPLRFHIEYAICLGFTTWGVRFRKIRVTNYVYHVGLLVP</sequence>
<proteinExistence type="predicted"/>
<reference evidence="2" key="3">
    <citation type="submission" date="2015-04" db="UniProtKB">
        <authorList>
            <consortium name="EnsemblPlants"/>
        </authorList>
    </citation>
    <scope>IDENTIFICATION</scope>
    <source>
        <strain evidence="2">cv. Jemalong A17</strain>
    </source>
</reference>
<evidence type="ECO:0000313" key="2">
    <source>
        <dbReference type="EnsemblPlants" id="KEH28626"/>
    </source>
</evidence>
<dbReference type="AlphaFoldDB" id="A0A072UGR1"/>
<accession>A0A072UGR1</accession>
<dbReference type="Proteomes" id="UP000002051">
    <property type="component" value="Chromosome 4"/>
</dbReference>
<evidence type="ECO:0000313" key="1">
    <source>
        <dbReference type="EMBL" id="KEH28626.1"/>
    </source>
</evidence>
<organism evidence="1 3">
    <name type="scientific">Medicago truncatula</name>
    <name type="common">Barrel medic</name>
    <name type="synonym">Medicago tribuloides</name>
    <dbReference type="NCBI Taxonomy" id="3880"/>
    <lineage>
        <taxon>Eukaryota</taxon>
        <taxon>Viridiplantae</taxon>
        <taxon>Streptophyta</taxon>
        <taxon>Embryophyta</taxon>
        <taxon>Tracheophyta</taxon>
        <taxon>Spermatophyta</taxon>
        <taxon>Magnoliopsida</taxon>
        <taxon>eudicotyledons</taxon>
        <taxon>Gunneridae</taxon>
        <taxon>Pentapetalae</taxon>
        <taxon>rosids</taxon>
        <taxon>fabids</taxon>
        <taxon>Fabales</taxon>
        <taxon>Fabaceae</taxon>
        <taxon>Papilionoideae</taxon>
        <taxon>50 kb inversion clade</taxon>
        <taxon>NPAAA clade</taxon>
        <taxon>Hologalegina</taxon>
        <taxon>IRL clade</taxon>
        <taxon>Trifolieae</taxon>
        <taxon>Medicago</taxon>
    </lineage>
</organism>
<dbReference type="EnsemblPlants" id="KEH28626">
    <property type="protein sequence ID" value="KEH28626"/>
    <property type="gene ID" value="MTR_4g008370"/>
</dbReference>